<dbReference type="AlphaFoldDB" id="A0A8J6HJF0"/>
<name>A0A8J6HJF0_TENMO</name>
<dbReference type="EMBL" id="JABDTM020013422">
    <property type="protein sequence ID" value="KAH0819880.1"/>
    <property type="molecule type" value="Genomic_DNA"/>
</dbReference>
<sequence>MSRPSNLRNAKIYERVNFQKLGAMSRKFSLKLAQCDDRYQNCIRNLSRARSRRPLGSCRPGATLSRNNPSSPRYITAFGGFEPIRPIQRRISRGTNNYYLFADRYFRFRHEQDVAIDRRGNRWLTTMSWYPPPRVFNSTISCPPVLSEVTGGSRPRRGTRSNYEPSVFVPSRINASSEQG</sequence>
<reference evidence="2" key="2">
    <citation type="submission" date="2021-08" db="EMBL/GenBank/DDBJ databases">
        <authorList>
            <person name="Eriksson T."/>
        </authorList>
    </citation>
    <scope>NUCLEOTIDE SEQUENCE</scope>
    <source>
        <strain evidence="2">Stoneville</strain>
        <tissue evidence="2">Whole head</tissue>
    </source>
</reference>
<gene>
    <name evidence="2" type="ORF">GEV33_002911</name>
</gene>
<accession>A0A8J6HJF0</accession>
<evidence type="ECO:0000313" key="2">
    <source>
        <dbReference type="EMBL" id="KAH0819880.1"/>
    </source>
</evidence>
<proteinExistence type="predicted"/>
<organism evidence="2 3">
    <name type="scientific">Tenebrio molitor</name>
    <name type="common">Yellow mealworm beetle</name>
    <dbReference type="NCBI Taxonomy" id="7067"/>
    <lineage>
        <taxon>Eukaryota</taxon>
        <taxon>Metazoa</taxon>
        <taxon>Ecdysozoa</taxon>
        <taxon>Arthropoda</taxon>
        <taxon>Hexapoda</taxon>
        <taxon>Insecta</taxon>
        <taxon>Pterygota</taxon>
        <taxon>Neoptera</taxon>
        <taxon>Endopterygota</taxon>
        <taxon>Coleoptera</taxon>
        <taxon>Polyphaga</taxon>
        <taxon>Cucujiformia</taxon>
        <taxon>Tenebrionidae</taxon>
        <taxon>Tenebrio</taxon>
    </lineage>
</organism>
<reference evidence="2" key="1">
    <citation type="journal article" date="2020" name="J Insects Food Feed">
        <title>The yellow mealworm (Tenebrio molitor) genome: a resource for the emerging insects as food and feed industry.</title>
        <authorList>
            <person name="Eriksson T."/>
            <person name="Andere A."/>
            <person name="Kelstrup H."/>
            <person name="Emery V."/>
            <person name="Picard C."/>
        </authorList>
    </citation>
    <scope>NUCLEOTIDE SEQUENCE</scope>
    <source>
        <strain evidence="2">Stoneville</strain>
        <tissue evidence="2">Whole head</tissue>
    </source>
</reference>
<comment type="caution">
    <text evidence="2">The sequence shown here is derived from an EMBL/GenBank/DDBJ whole genome shotgun (WGS) entry which is preliminary data.</text>
</comment>
<feature type="region of interest" description="Disordered" evidence="1">
    <location>
        <begin position="147"/>
        <end position="180"/>
    </location>
</feature>
<protein>
    <submittedName>
        <fullName evidence="2">Uncharacterized protein</fullName>
    </submittedName>
</protein>
<evidence type="ECO:0000313" key="3">
    <source>
        <dbReference type="Proteomes" id="UP000719412"/>
    </source>
</evidence>
<dbReference type="Proteomes" id="UP000719412">
    <property type="component" value="Unassembled WGS sequence"/>
</dbReference>
<evidence type="ECO:0000256" key="1">
    <source>
        <dbReference type="SAM" id="MobiDB-lite"/>
    </source>
</evidence>
<keyword evidence="3" id="KW-1185">Reference proteome</keyword>